<dbReference type="InterPro" id="IPR050490">
    <property type="entry name" value="Bact_solute-bd_prot1"/>
</dbReference>
<evidence type="ECO:0000256" key="3">
    <source>
        <dbReference type="ARBA" id="ARBA00022729"/>
    </source>
</evidence>
<dbReference type="SUPFAM" id="SSF53850">
    <property type="entry name" value="Periplasmic binding protein-like II"/>
    <property type="match status" value="1"/>
</dbReference>
<keyword evidence="2" id="KW-0813">Transport</keyword>
<comment type="similarity">
    <text evidence="1">Belongs to the bacterial solute-binding protein 1 family.</text>
</comment>
<evidence type="ECO:0000313" key="5">
    <source>
        <dbReference type="EMBL" id="TDE07894.1"/>
    </source>
</evidence>
<dbReference type="AlphaFoldDB" id="A0A4R5D926"/>
<organism evidence="5 6">
    <name type="scientific">Jiangella asiatica</name>
    <dbReference type="NCBI Taxonomy" id="2530372"/>
    <lineage>
        <taxon>Bacteria</taxon>
        <taxon>Bacillati</taxon>
        <taxon>Actinomycetota</taxon>
        <taxon>Actinomycetes</taxon>
        <taxon>Jiangellales</taxon>
        <taxon>Jiangellaceae</taxon>
        <taxon>Jiangella</taxon>
    </lineage>
</organism>
<accession>A0A4R5D926</accession>
<keyword evidence="3" id="KW-0732">Signal</keyword>
<protein>
    <submittedName>
        <fullName evidence="5">Extracellular solute-binding protein</fullName>
    </submittedName>
</protein>
<comment type="caution">
    <text evidence="5">The sequence shown here is derived from an EMBL/GenBank/DDBJ whole genome shotgun (WGS) entry which is preliminary data.</text>
</comment>
<keyword evidence="6" id="KW-1185">Reference proteome</keyword>
<dbReference type="EMBL" id="SMKZ01000029">
    <property type="protein sequence ID" value="TDE07894.1"/>
    <property type="molecule type" value="Genomic_DNA"/>
</dbReference>
<evidence type="ECO:0000256" key="2">
    <source>
        <dbReference type="ARBA" id="ARBA00022448"/>
    </source>
</evidence>
<dbReference type="InterPro" id="IPR006059">
    <property type="entry name" value="SBP"/>
</dbReference>
<proteinExistence type="inferred from homology"/>
<reference evidence="5 6" key="1">
    <citation type="submission" date="2019-03" db="EMBL/GenBank/DDBJ databases">
        <title>Draft genome sequences of novel Actinobacteria.</title>
        <authorList>
            <person name="Sahin N."/>
            <person name="Ay H."/>
            <person name="Saygin H."/>
        </authorList>
    </citation>
    <scope>NUCLEOTIDE SEQUENCE [LARGE SCALE GENOMIC DNA]</scope>
    <source>
        <strain evidence="5 6">5K138</strain>
    </source>
</reference>
<feature type="region of interest" description="Disordered" evidence="4">
    <location>
        <begin position="1"/>
        <end position="26"/>
    </location>
</feature>
<dbReference type="InParanoid" id="A0A4R5D926"/>
<name>A0A4R5D926_9ACTN</name>
<evidence type="ECO:0000256" key="4">
    <source>
        <dbReference type="SAM" id="MobiDB-lite"/>
    </source>
</evidence>
<dbReference type="PANTHER" id="PTHR43649:SF34">
    <property type="entry name" value="ABC TRANSPORTER PERIPLASMIC-BINDING PROTEIN YCJN-RELATED"/>
    <property type="match status" value="1"/>
</dbReference>
<evidence type="ECO:0000256" key="1">
    <source>
        <dbReference type="ARBA" id="ARBA00008520"/>
    </source>
</evidence>
<dbReference type="Gene3D" id="3.40.190.10">
    <property type="entry name" value="Periplasmic binding protein-like II"/>
    <property type="match status" value="1"/>
</dbReference>
<dbReference type="Proteomes" id="UP000294739">
    <property type="component" value="Unassembled WGS sequence"/>
</dbReference>
<dbReference type="Pfam" id="PF01547">
    <property type="entry name" value="SBP_bac_1"/>
    <property type="match status" value="1"/>
</dbReference>
<gene>
    <name evidence="5" type="ORF">E1269_19165</name>
</gene>
<dbReference type="OrthoDB" id="9770625at2"/>
<dbReference type="PANTHER" id="PTHR43649">
    <property type="entry name" value="ARABINOSE-BINDING PROTEIN-RELATED"/>
    <property type="match status" value="1"/>
</dbReference>
<evidence type="ECO:0000313" key="6">
    <source>
        <dbReference type="Proteomes" id="UP000294739"/>
    </source>
</evidence>
<sequence length="500" mass="52622">MVPHKFAGRPQSLPTGQTRRSGPPEEDCFMWRRPICAVAAIALVAVGCSDDDGDNAGSGDGDGGEGGSITMWTVYDTADRIATMEPVLATFTEQSGIEVELVGVSAPDLSQAMVSAAAAGDLPDVVVHGVELAGGWVNEGILDSAAASELVDELGADTFNESALDLIRVEDAEGEYATVPSDGWGQMIFYRSDLFESAGLEPPDSYEDVLAAAEQLNGQDGVSGFALGSSGGDGFTMQVFEHVALANDCQLVNDDGEVTLDSPECVEAIQFYVDLNEFAPTGAGDVDTTRANWLAGRAAMMSWSPHLLDELAGLFPDTPLTCAECANDQQWLVDRTTMLPLFQGPSGEEPTQFGLTINLGITTSADTESAKELVRYLLGEEGYMGFLSISPEGRFPMRNGPEAGDTSYVDGWRELAVGSGSQTVSVGELYGDEAVETIATGATGFERWGFAQGYGALVTAMYGDLELTNILRDALDGSITPEEAAAQMDESATQLAEGLG</sequence>